<feature type="transmembrane region" description="Helical" evidence="1">
    <location>
        <begin position="81"/>
        <end position="104"/>
    </location>
</feature>
<dbReference type="EMBL" id="BSDR01000001">
    <property type="protein sequence ID" value="GLI34508.1"/>
    <property type="molecule type" value="Genomic_DNA"/>
</dbReference>
<gene>
    <name evidence="2" type="ORF">DAMNIGENAA_19410</name>
</gene>
<keyword evidence="1" id="KW-0812">Transmembrane</keyword>
<evidence type="ECO:0000256" key="1">
    <source>
        <dbReference type="SAM" id="Phobius"/>
    </source>
</evidence>
<accession>A0A9W6D4P2</accession>
<proteinExistence type="predicted"/>
<dbReference type="InterPro" id="IPR008407">
    <property type="entry name" value="Brnchd-chn_aa_trnsp_AzlD"/>
</dbReference>
<evidence type="ECO:0000313" key="3">
    <source>
        <dbReference type="Proteomes" id="UP001144372"/>
    </source>
</evidence>
<name>A0A9W6D4P2_9BACT</name>
<comment type="caution">
    <text evidence="2">The sequence shown here is derived from an EMBL/GenBank/DDBJ whole genome shotgun (WGS) entry which is preliminary data.</text>
</comment>
<evidence type="ECO:0000313" key="2">
    <source>
        <dbReference type="EMBL" id="GLI34508.1"/>
    </source>
</evidence>
<feature type="transmembrane region" description="Helical" evidence="1">
    <location>
        <begin position="6"/>
        <end position="29"/>
    </location>
</feature>
<dbReference type="AlphaFoldDB" id="A0A9W6D4P2"/>
<dbReference type="Proteomes" id="UP001144372">
    <property type="component" value="Unassembled WGS sequence"/>
</dbReference>
<dbReference type="Pfam" id="PF05437">
    <property type="entry name" value="AzlD"/>
    <property type="match status" value="1"/>
</dbReference>
<sequence length="108" mass="12309">MMPGSDYLLLVAGMGLVTFVPRWFPLFFLSQRRLPQWFIDWLDLIPVAILSALIFPDLFITGESRHLELLHPKALVALPTLLFALKTKSLGGTVVVGMLLFWLFSKFF</sequence>
<dbReference type="RefSeq" id="WP_281793795.1">
    <property type="nucleotide sequence ID" value="NZ_BSDR01000001.1"/>
</dbReference>
<keyword evidence="1" id="KW-0472">Membrane</keyword>
<keyword evidence="3" id="KW-1185">Reference proteome</keyword>
<reference evidence="2" key="1">
    <citation type="submission" date="2022-12" db="EMBL/GenBank/DDBJ databases">
        <title>Reference genome sequencing for broad-spectrum identification of bacterial and archaeal isolates by mass spectrometry.</title>
        <authorList>
            <person name="Sekiguchi Y."/>
            <person name="Tourlousse D.M."/>
        </authorList>
    </citation>
    <scope>NUCLEOTIDE SEQUENCE</scope>
    <source>
        <strain evidence="2">ASRB1</strain>
    </source>
</reference>
<protein>
    <submittedName>
        <fullName evidence="2">AzlD family membrane protein</fullName>
    </submittedName>
</protein>
<feature type="transmembrane region" description="Helical" evidence="1">
    <location>
        <begin position="41"/>
        <end position="61"/>
    </location>
</feature>
<keyword evidence="1" id="KW-1133">Transmembrane helix</keyword>
<organism evidence="2 3">
    <name type="scientific">Desulforhabdus amnigena</name>
    <dbReference type="NCBI Taxonomy" id="40218"/>
    <lineage>
        <taxon>Bacteria</taxon>
        <taxon>Pseudomonadati</taxon>
        <taxon>Thermodesulfobacteriota</taxon>
        <taxon>Syntrophobacteria</taxon>
        <taxon>Syntrophobacterales</taxon>
        <taxon>Syntrophobacteraceae</taxon>
        <taxon>Desulforhabdus</taxon>
    </lineage>
</organism>